<evidence type="ECO:0000313" key="3">
    <source>
        <dbReference type="Proteomes" id="UP000198914"/>
    </source>
</evidence>
<evidence type="ECO:0000259" key="1">
    <source>
        <dbReference type="Pfam" id="PF20066"/>
    </source>
</evidence>
<name>A0A1H3JVC1_9RHOB</name>
<evidence type="ECO:0000313" key="2">
    <source>
        <dbReference type="EMBL" id="SDY43288.1"/>
    </source>
</evidence>
<reference evidence="3" key="1">
    <citation type="submission" date="2016-10" db="EMBL/GenBank/DDBJ databases">
        <authorList>
            <person name="Varghese N."/>
            <person name="Submissions S."/>
        </authorList>
    </citation>
    <scope>NUCLEOTIDE SEQUENCE [LARGE SCALE GENOMIC DNA]</scope>
    <source>
        <strain evidence="3">DSM 100420</strain>
    </source>
</reference>
<dbReference type="STRING" id="1244108.SAMN05444004_101432"/>
<dbReference type="AlphaFoldDB" id="A0A1H3JVC1"/>
<dbReference type="OrthoDB" id="7350221at2"/>
<protein>
    <recommendedName>
        <fullName evidence="1">Glyoxalase-related protein domain-containing protein</fullName>
    </recommendedName>
</protein>
<organism evidence="2 3">
    <name type="scientific">Jannaschia faecimaris</name>
    <dbReference type="NCBI Taxonomy" id="1244108"/>
    <lineage>
        <taxon>Bacteria</taxon>
        <taxon>Pseudomonadati</taxon>
        <taxon>Pseudomonadota</taxon>
        <taxon>Alphaproteobacteria</taxon>
        <taxon>Rhodobacterales</taxon>
        <taxon>Roseobacteraceae</taxon>
        <taxon>Jannaschia</taxon>
    </lineage>
</organism>
<dbReference type="RefSeq" id="WP_092641569.1">
    <property type="nucleotide sequence ID" value="NZ_FNPX01000001.1"/>
</dbReference>
<dbReference type="EMBL" id="FNPX01000001">
    <property type="protein sequence ID" value="SDY43288.1"/>
    <property type="molecule type" value="Genomic_DNA"/>
</dbReference>
<keyword evidence="3" id="KW-1185">Reference proteome</keyword>
<proteinExistence type="predicted"/>
<dbReference type="Proteomes" id="UP000198914">
    <property type="component" value="Unassembled WGS sequence"/>
</dbReference>
<accession>A0A1H3JVC1</accession>
<feature type="domain" description="Glyoxalase-related protein" evidence="1">
    <location>
        <begin position="3"/>
        <end position="132"/>
    </location>
</feature>
<dbReference type="Pfam" id="PF20066">
    <property type="entry name" value="Glyoxalase_8"/>
    <property type="match status" value="1"/>
</dbReference>
<gene>
    <name evidence="2" type="ORF">SAMN05444004_101432</name>
</gene>
<dbReference type="InterPro" id="IPR045517">
    <property type="entry name" value="Glyoxalase_8"/>
</dbReference>
<sequence length="133" mass="14532">MTRGEAKARARAMRDIAAKMGERLSQGAALDRVARDAGHRDWNAMSATLTDGWTVPDRVTGRYLGQPFTAKVLEARTVRPGWTRLCLVLDKPVDAVQFESFSSLRHRVTGTVGPKGTSAEKTSDGTPHLLIDL</sequence>